<protein>
    <submittedName>
        <fullName evidence="1">RNA-directed DNA polymerase, eukaryota, Reverse transcriptase zinc-binding domain protein</fullName>
    </submittedName>
</protein>
<dbReference type="GO" id="GO:0003964">
    <property type="term" value="F:RNA-directed DNA polymerase activity"/>
    <property type="evidence" value="ECO:0007669"/>
    <property type="project" value="UniProtKB-KW"/>
</dbReference>
<keyword evidence="1" id="KW-0695">RNA-directed DNA polymerase</keyword>
<gene>
    <name evidence="1" type="ORF">CTI12_AA568630</name>
</gene>
<sequence length="358" mass="40718">MNRRPKRNKGNEREPFLDGSSNENKISWIAWDKVTSPRSKGGLGIGSLKVSNQSLLAKWWWRIRNEEHALWSKVIRSLHGPMGCLAEDSTNTISSGPWPQIKKLKFDLKQWINLARPEPLNGSLPFSVRCTGTGIGTNTGLRYGSGNRNLNLGWEIIRHNIVAEKRAIFYRVGKKNEPQLFECKFKQDCSFHCITTTCKPSSQLNPEASTVDLSCSTFQLLDQIANHLFCCICNLDMMYRAMFPSVTRLLKWTNGISRRIHSSFPVLQSVQLGEYSIRRARSEDQENEKSMDEVSTKFAESVGFKVIRTDPTVPVPKIKKVLFGKELKTDRDDLLNGLTFVICCFVPEFLPGERDLDT</sequence>
<dbReference type="PANTHER" id="PTHR33116">
    <property type="entry name" value="REVERSE TRANSCRIPTASE ZINC-BINDING DOMAIN-CONTAINING PROTEIN-RELATED-RELATED"/>
    <property type="match status" value="1"/>
</dbReference>
<keyword evidence="2" id="KW-1185">Reference proteome</keyword>
<dbReference type="EMBL" id="PKPP01014315">
    <property type="protein sequence ID" value="PWA39804.1"/>
    <property type="molecule type" value="Genomic_DNA"/>
</dbReference>
<keyword evidence="1" id="KW-0548">Nucleotidyltransferase</keyword>
<comment type="caution">
    <text evidence="1">The sequence shown here is derived from an EMBL/GenBank/DDBJ whole genome shotgun (WGS) entry which is preliminary data.</text>
</comment>
<name>A0A2U1KSS5_ARTAN</name>
<accession>A0A2U1KSS5</accession>
<dbReference type="PANTHER" id="PTHR33116:SF79">
    <property type="entry name" value="REVERSE TRANSCRIPTASE DOMAIN, ZINC FINGER, CCHC-TYPE-RELATED"/>
    <property type="match status" value="1"/>
</dbReference>
<dbReference type="Proteomes" id="UP000245207">
    <property type="component" value="Unassembled WGS sequence"/>
</dbReference>
<reference evidence="1 2" key="1">
    <citation type="journal article" date="2018" name="Mol. Plant">
        <title>The genome of Artemisia annua provides insight into the evolution of Asteraceae family and artemisinin biosynthesis.</title>
        <authorList>
            <person name="Shen Q."/>
            <person name="Zhang L."/>
            <person name="Liao Z."/>
            <person name="Wang S."/>
            <person name="Yan T."/>
            <person name="Shi P."/>
            <person name="Liu M."/>
            <person name="Fu X."/>
            <person name="Pan Q."/>
            <person name="Wang Y."/>
            <person name="Lv Z."/>
            <person name="Lu X."/>
            <person name="Zhang F."/>
            <person name="Jiang W."/>
            <person name="Ma Y."/>
            <person name="Chen M."/>
            <person name="Hao X."/>
            <person name="Li L."/>
            <person name="Tang Y."/>
            <person name="Lv G."/>
            <person name="Zhou Y."/>
            <person name="Sun X."/>
            <person name="Brodelius P.E."/>
            <person name="Rose J.K.C."/>
            <person name="Tang K."/>
        </authorList>
    </citation>
    <scope>NUCLEOTIDE SEQUENCE [LARGE SCALE GENOMIC DNA]</scope>
    <source>
        <strain evidence="2">cv. Huhao1</strain>
        <tissue evidence="1">Leaf</tissue>
    </source>
</reference>
<dbReference type="STRING" id="35608.A0A2U1KSS5"/>
<keyword evidence="1" id="KW-0808">Transferase</keyword>
<organism evidence="1 2">
    <name type="scientific">Artemisia annua</name>
    <name type="common">Sweet wormwood</name>
    <dbReference type="NCBI Taxonomy" id="35608"/>
    <lineage>
        <taxon>Eukaryota</taxon>
        <taxon>Viridiplantae</taxon>
        <taxon>Streptophyta</taxon>
        <taxon>Embryophyta</taxon>
        <taxon>Tracheophyta</taxon>
        <taxon>Spermatophyta</taxon>
        <taxon>Magnoliopsida</taxon>
        <taxon>eudicotyledons</taxon>
        <taxon>Gunneridae</taxon>
        <taxon>Pentapetalae</taxon>
        <taxon>asterids</taxon>
        <taxon>campanulids</taxon>
        <taxon>Asterales</taxon>
        <taxon>Asteraceae</taxon>
        <taxon>Asteroideae</taxon>
        <taxon>Anthemideae</taxon>
        <taxon>Artemisiinae</taxon>
        <taxon>Artemisia</taxon>
    </lineage>
</organism>
<evidence type="ECO:0000313" key="1">
    <source>
        <dbReference type="EMBL" id="PWA39804.1"/>
    </source>
</evidence>
<dbReference type="AlphaFoldDB" id="A0A2U1KSS5"/>
<evidence type="ECO:0000313" key="2">
    <source>
        <dbReference type="Proteomes" id="UP000245207"/>
    </source>
</evidence>
<proteinExistence type="predicted"/>